<feature type="compositionally biased region" description="Basic residues" evidence="1">
    <location>
        <begin position="15"/>
        <end position="28"/>
    </location>
</feature>
<reference evidence="2 3" key="1">
    <citation type="journal article" date="2017" name="Nature">
        <title>The Apostasia genome and the evolution of orchids.</title>
        <authorList>
            <person name="Zhang G.Q."/>
            <person name="Liu K.W."/>
            <person name="Li Z."/>
            <person name="Lohaus R."/>
            <person name="Hsiao Y.Y."/>
            <person name="Niu S.C."/>
            <person name="Wang J.Y."/>
            <person name="Lin Y.C."/>
            <person name="Xu Q."/>
            <person name="Chen L.J."/>
            <person name="Yoshida K."/>
            <person name="Fujiwara S."/>
            <person name="Wang Z.W."/>
            <person name="Zhang Y.Q."/>
            <person name="Mitsuda N."/>
            <person name="Wang M."/>
            <person name="Liu G.H."/>
            <person name="Pecoraro L."/>
            <person name="Huang H.X."/>
            <person name="Xiao X.J."/>
            <person name="Lin M."/>
            <person name="Wu X.Y."/>
            <person name="Wu W.L."/>
            <person name="Chen Y.Y."/>
            <person name="Chang S.B."/>
            <person name="Sakamoto S."/>
            <person name="Ohme-Takagi M."/>
            <person name="Yagi M."/>
            <person name="Zeng S.J."/>
            <person name="Shen C.Y."/>
            <person name="Yeh C.M."/>
            <person name="Luo Y.B."/>
            <person name="Tsai W.C."/>
            <person name="Van de Peer Y."/>
            <person name="Liu Z.J."/>
        </authorList>
    </citation>
    <scope>NUCLEOTIDE SEQUENCE [LARGE SCALE GENOMIC DNA]</scope>
    <source>
        <strain evidence="3">cv. Shenzhen</strain>
        <tissue evidence="2">Stem</tissue>
    </source>
</reference>
<dbReference type="Proteomes" id="UP000236161">
    <property type="component" value="Unassembled WGS sequence"/>
</dbReference>
<organism evidence="2 3">
    <name type="scientific">Apostasia shenzhenica</name>
    <dbReference type="NCBI Taxonomy" id="1088818"/>
    <lineage>
        <taxon>Eukaryota</taxon>
        <taxon>Viridiplantae</taxon>
        <taxon>Streptophyta</taxon>
        <taxon>Embryophyta</taxon>
        <taxon>Tracheophyta</taxon>
        <taxon>Spermatophyta</taxon>
        <taxon>Magnoliopsida</taxon>
        <taxon>Liliopsida</taxon>
        <taxon>Asparagales</taxon>
        <taxon>Orchidaceae</taxon>
        <taxon>Apostasioideae</taxon>
        <taxon>Apostasia</taxon>
    </lineage>
</organism>
<keyword evidence="3" id="KW-1185">Reference proteome</keyword>
<gene>
    <name evidence="2" type="ORF">AXF42_Ash021263</name>
</gene>
<feature type="region of interest" description="Disordered" evidence="1">
    <location>
        <begin position="1"/>
        <end position="37"/>
    </location>
</feature>
<accession>A0A2H9ZVR0</accession>
<evidence type="ECO:0000313" key="3">
    <source>
        <dbReference type="Proteomes" id="UP000236161"/>
    </source>
</evidence>
<sequence>MLKGLKPKSLTKSMQKLRKRPRPAKKTVQRAAVEAHPRQGRAIVKIKRPKMAHQ</sequence>
<dbReference type="AlphaFoldDB" id="A0A2H9ZVR0"/>
<name>A0A2H9ZVR0_9ASPA</name>
<evidence type="ECO:0000313" key="2">
    <source>
        <dbReference type="EMBL" id="PKA47395.1"/>
    </source>
</evidence>
<evidence type="ECO:0000256" key="1">
    <source>
        <dbReference type="SAM" id="MobiDB-lite"/>
    </source>
</evidence>
<dbReference type="EMBL" id="KZ453332">
    <property type="protein sequence ID" value="PKA47395.1"/>
    <property type="molecule type" value="Genomic_DNA"/>
</dbReference>
<protein>
    <submittedName>
        <fullName evidence="2">Uncharacterized protein</fullName>
    </submittedName>
</protein>
<proteinExistence type="predicted"/>